<dbReference type="Gene3D" id="3.30.559.30">
    <property type="entry name" value="Nonribosomal peptide synthetase, condensation domain"/>
    <property type="match status" value="1"/>
</dbReference>
<reference evidence="4 5" key="1">
    <citation type="submission" date="2016-01" db="EMBL/GenBank/DDBJ databases">
        <authorList>
            <person name="Mitreva M."/>
            <person name="Pepin K.H."/>
            <person name="Mihindukulasuriya K.A."/>
            <person name="Fulton R."/>
            <person name="Fronick C."/>
            <person name="O'Laughlin M."/>
            <person name="Miner T."/>
            <person name="Herter B."/>
            <person name="Rosa B.A."/>
            <person name="Cordes M."/>
            <person name="Tomlinson C."/>
            <person name="Wollam A."/>
            <person name="Palsikar V.B."/>
            <person name="Mardis E.R."/>
            <person name="Wilson R.K."/>
        </authorList>
    </citation>
    <scope>NUCLEOTIDE SEQUENCE [LARGE SCALE GENOMIC DNA]</scope>
    <source>
        <strain evidence="4 5">MJR7738</strain>
    </source>
</reference>
<dbReference type="SUPFAM" id="SSF47336">
    <property type="entry name" value="ACP-like"/>
    <property type="match status" value="1"/>
</dbReference>
<dbReference type="InterPro" id="IPR044894">
    <property type="entry name" value="TubC_N_sf"/>
</dbReference>
<dbReference type="Pfam" id="PF00668">
    <property type="entry name" value="Condensation"/>
    <property type="match status" value="1"/>
</dbReference>
<keyword evidence="2" id="KW-0436">Ligase</keyword>
<dbReference type="GO" id="GO:0008610">
    <property type="term" value="P:lipid biosynthetic process"/>
    <property type="evidence" value="ECO:0007669"/>
    <property type="project" value="UniProtKB-ARBA"/>
</dbReference>
<dbReference type="GO" id="GO:0016874">
    <property type="term" value="F:ligase activity"/>
    <property type="evidence" value="ECO:0007669"/>
    <property type="project" value="UniProtKB-KW"/>
</dbReference>
<comment type="cofactor">
    <cofactor evidence="1">
        <name>pantetheine 4'-phosphate</name>
        <dbReference type="ChEBI" id="CHEBI:47942"/>
    </cofactor>
</comment>
<name>A0ABD4EGV4_STALU</name>
<dbReference type="PANTHER" id="PTHR45527">
    <property type="entry name" value="NONRIBOSOMAL PEPTIDE SYNTHETASE"/>
    <property type="match status" value="1"/>
</dbReference>
<proteinExistence type="predicted"/>
<dbReference type="Gene3D" id="3.30.559.10">
    <property type="entry name" value="Chloramphenicol acetyltransferase-like domain"/>
    <property type="match status" value="1"/>
</dbReference>
<evidence type="ECO:0000259" key="3">
    <source>
        <dbReference type="PROSITE" id="PS50075"/>
    </source>
</evidence>
<dbReference type="Gene3D" id="1.10.1200.10">
    <property type="entry name" value="ACP-like"/>
    <property type="match status" value="1"/>
</dbReference>
<organism evidence="4 5">
    <name type="scientific">Staphylococcus lugdunensis</name>
    <dbReference type="NCBI Taxonomy" id="28035"/>
    <lineage>
        <taxon>Bacteria</taxon>
        <taxon>Bacillati</taxon>
        <taxon>Bacillota</taxon>
        <taxon>Bacilli</taxon>
        <taxon>Bacillales</taxon>
        <taxon>Staphylococcaceae</taxon>
        <taxon>Staphylococcus</taxon>
    </lineage>
</organism>
<dbReference type="SUPFAM" id="SSF52777">
    <property type="entry name" value="CoA-dependent acyltransferases"/>
    <property type="match status" value="2"/>
</dbReference>
<dbReference type="InterPro" id="IPR009081">
    <property type="entry name" value="PP-bd_ACP"/>
</dbReference>
<sequence length="920" mass="106105">MIKVNLEQQLIELYKQGITLWTKDGQLHYKSKNAKINEQILVFLKQNKQDILKLLLKHSDVNYYQSATRFPLKDIQSAYLIGQQSKFGDVSSHVYFEVKFPKLDIERANQVWNKLIKKHQALRTIIDSWETQTILSGDLDYKLLVNNENGDSRLIREQLQDKQYDPATWPLFDIGITQRHEQSILHLSFDFLILDWTSIWILLKAFESAYFNENDVIDTSQDYELKDIYMQSELTKASSKYLVDQQYWLNKLPHLGQYPQLPITIDNAKDLFVRNSFVVNRQSWLNLKTFAQQHGLTPNTLVLTAFACVVNKWIDQQTFVVNLTTMNRNETYKDIDHIVGDFTSTNLLSINVDENSSFLENASKIQATLLEDLQHNTFTGVDLIREIRKTNSNRLYPIVFTSSLGTGDMHFEHLKIGDEGLSQSPQVFMDCQIMEINGKLNVNIDTRQGIFKEAFINRFIMDLEHMLMNYTTSESLTKALSFWYDTERKTSAYQQIMSQQQDVKQIDNKTSDVQADLVPESLKQEIIDHCQSILQVNSLSYDDNFYNFGADSLVLARLSTQVVESCKSHDYEIINFDGLLRKLLAEPTINMLFNAINTKIAEVENVKESESNQSIGKLTFFKKEGTTLKILFHAGLGTMNCLRYLIDDLKAIDRDALAGITINNQEQYCHINRQNLVKKISESYAEMISETDYESIHLVGYCSGGLVALETANILTLQGIDVEHVTLIDTSISPISQIDDIVSEMAYIQNHFITISDVIPDIEYNKLTQSIKEMYSNIEQDKQYHLLDFLENKYGESDQLVTQLKHFFERKTFDERFKIYANVIEETNGETINEAFLMSSYQVQMASWESAHMVPTTYIGDVTYLNAQQKENSSLLPAQDNDQWEQYCIGNFEQKNIPGNHYDCVEDKDNATAIANLIAH</sequence>
<dbReference type="Gene3D" id="1.10.10.1830">
    <property type="entry name" value="Non-ribosomal peptide synthase, adenylation domain"/>
    <property type="match status" value="1"/>
</dbReference>
<dbReference type="PANTHER" id="PTHR45527:SF10">
    <property type="entry name" value="PYOCHELIN SYNTHASE PCHF"/>
    <property type="match status" value="1"/>
</dbReference>
<dbReference type="Proteomes" id="UP000070063">
    <property type="component" value="Unassembled WGS sequence"/>
</dbReference>
<dbReference type="SUPFAM" id="SSF53474">
    <property type="entry name" value="alpha/beta-Hydrolases"/>
    <property type="match status" value="1"/>
</dbReference>
<protein>
    <submittedName>
        <fullName evidence="4">Condensation domain protein</fullName>
    </submittedName>
</protein>
<dbReference type="InterPro" id="IPR001242">
    <property type="entry name" value="Condensation_dom"/>
</dbReference>
<evidence type="ECO:0000313" key="4">
    <source>
        <dbReference type="EMBL" id="KXA39153.1"/>
    </source>
</evidence>
<evidence type="ECO:0000256" key="2">
    <source>
        <dbReference type="ARBA" id="ARBA00022598"/>
    </source>
</evidence>
<dbReference type="InterPro" id="IPR041464">
    <property type="entry name" value="TubC_N"/>
</dbReference>
<evidence type="ECO:0000256" key="1">
    <source>
        <dbReference type="ARBA" id="ARBA00001957"/>
    </source>
</evidence>
<dbReference type="Gene3D" id="3.40.50.1820">
    <property type="entry name" value="alpha/beta hydrolase"/>
    <property type="match status" value="1"/>
</dbReference>
<dbReference type="InterPro" id="IPR036736">
    <property type="entry name" value="ACP-like_sf"/>
</dbReference>
<feature type="domain" description="Carrier" evidence="3">
    <location>
        <begin position="517"/>
        <end position="600"/>
    </location>
</feature>
<dbReference type="InterPro" id="IPR001031">
    <property type="entry name" value="Thioesterase"/>
</dbReference>
<dbReference type="AlphaFoldDB" id="A0ABD4EGV4"/>
<dbReference type="Pfam" id="PF18563">
    <property type="entry name" value="TubC_N"/>
    <property type="match status" value="1"/>
</dbReference>
<accession>A0ABD4EGV4</accession>
<dbReference type="InterPro" id="IPR029058">
    <property type="entry name" value="AB_hydrolase_fold"/>
</dbReference>
<gene>
    <name evidence="4" type="ORF">HMPREF3225_00784</name>
</gene>
<dbReference type="EMBL" id="LRQI01000029">
    <property type="protein sequence ID" value="KXA39153.1"/>
    <property type="molecule type" value="Genomic_DNA"/>
</dbReference>
<evidence type="ECO:0000313" key="5">
    <source>
        <dbReference type="Proteomes" id="UP000070063"/>
    </source>
</evidence>
<dbReference type="InterPro" id="IPR023213">
    <property type="entry name" value="CAT-like_dom_sf"/>
</dbReference>
<dbReference type="PROSITE" id="PS50075">
    <property type="entry name" value="CARRIER"/>
    <property type="match status" value="1"/>
</dbReference>
<comment type="caution">
    <text evidence="4">The sequence shown here is derived from an EMBL/GenBank/DDBJ whole genome shotgun (WGS) entry which is preliminary data.</text>
</comment>
<dbReference type="Pfam" id="PF00975">
    <property type="entry name" value="Thioesterase"/>
    <property type="match status" value="1"/>
</dbReference>